<dbReference type="AlphaFoldDB" id="F6U6R5"/>
<dbReference type="HOGENOM" id="CLU_095373_2_0_1"/>
<dbReference type="STRING" id="9258.ENSOANP00000016719"/>
<dbReference type="PRINTS" id="PR01360">
    <property type="entry name" value="INTRLEUKIN1X"/>
</dbReference>
<keyword evidence="3 4" id="KW-0964">Secreted</keyword>
<dbReference type="InterPro" id="IPR003297">
    <property type="entry name" value="IL-1RA/IL-36"/>
</dbReference>
<organism evidence="5 6">
    <name type="scientific">Ornithorhynchus anatinus</name>
    <name type="common">Duckbill platypus</name>
    <dbReference type="NCBI Taxonomy" id="9258"/>
    <lineage>
        <taxon>Eukaryota</taxon>
        <taxon>Metazoa</taxon>
        <taxon>Chordata</taxon>
        <taxon>Craniata</taxon>
        <taxon>Vertebrata</taxon>
        <taxon>Euteleostomi</taxon>
        <taxon>Mammalia</taxon>
        <taxon>Monotremata</taxon>
        <taxon>Ornithorhynchidae</taxon>
        <taxon>Ornithorhynchus</taxon>
    </lineage>
</organism>
<dbReference type="InParanoid" id="F6U6R5"/>
<reference evidence="5" key="2">
    <citation type="submission" date="2025-08" db="UniProtKB">
        <authorList>
            <consortium name="Ensembl"/>
        </authorList>
    </citation>
    <scope>IDENTIFICATION</scope>
    <source>
        <strain evidence="5">Glennie</strain>
    </source>
</reference>
<comment type="subcellular location">
    <subcellularLocation>
        <location evidence="1 4">Secreted</location>
    </subcellularLocation>
</comment>
<accession>F6U6R5</accession>
<dbReference type="Bgee" id="ENSOANG00000010551">
    <property type="expression patterns" value="Expressed in endometrium and 1 other cell type or tissue"/>
</dbReference>
<dbReference type="PRINTS" id="PR00264">
    <property type="entry name" value="INTERLEUKIN1"/>
</dbReference>
<evidence type="ECO:0000313" key="5">
    <source>
        <dbReference type="Ensembl" id="ENSOANP00000016719.1"/>
    </source>
</evidence>
<dbReference type="OMA" id="QFYFEQS"/>
<dbReference type="GeneTree" id="ENSGT00950000182943"/>
<dbReference type="InterPro" id="IPR008996">
    <property type="entry name" value="IL1/FGF"/>
</dbReference>
<dbReference type="GO" id="GO:0071222">
    <property type="term" value="P:cellular response to lipopolysaccharide"/>
    <property type="evidence" value="ECO:0000318"/>
    <property type="project" value="GO_Central"/>
</dbReference>
<keyword evidence="6" id="KW-1185">Reference proteome</keyword>
<sequence length="152" mass="16868">MCSLPLARYYIIKNAEQKALYLRNDQLLAGDPGTENGSPERVCVLPNRALDPSKFPIIIGIQGGSRCLACAETGEEPKLQLEDVTIEDLYKGGERATRFTFYRSSCGDAFRLEAAARPGWFLCTPPEPWQPLALSSEAGASTRTQFYFELSR</sequence>
<dbReference type="SUPFAM" id="SSF50353">
    <property type="entry name" value="Cytokine"/>
    <property type="match status" value="1"/>
</dbReference>
<dbReference type="FunCoup" id="F6U6R5">
    <property type="interactions" value="277"/>
</dbReference>
<evidence type="ECO:0000256" key="2">
    <source>
        <dbReference type="ARBA" id="ARBA00010448"/>
    </source>
</evidence>
<protein>
    <recommendedName>
        <fullName evidence="4">Interleukin-1</fullName>
    </recommendedName>
</protein>
<evidence type="ECO:0000256" key="3">
    <source>
        <dbReference type="ARBA" id="ARBA00022525"/>
    </source>
</evidence>
<dbReference type="Ensembl" id="ENSOANT00000016722.2">
    <property type="protein sequence ID" value="ENSOANP00000016719.1"/>
    <property type="gene ID" value="ENSOANG00000010551.2"/>
</dbReference>
<dbReference type="Proteomes" id="UP000002279">
    <property type="component" value="Chromosome 11"/>
</dbReference>
<gene>
    <name evidence="5" type="primary">IL1F10</name>
</gene>
<reference evidence="5" key="3">
    <citation type="submission" date="2025-09" db="UniProtKB">
        <authorList>
            <consortium name="Ensembl"/>
        </authorList>
    </citation>
    <scope>IDENTIFICATION</scope>
    <source>
        <strain evidence="5">Glennie</strain>
    </source>
</reference>
<dbReference type="KEGG" id="oaa:100092682"/>
<dbReference type="Pfam" id="PF00340">
    <property type="entry name" value="IL1"/>
    <property type="match status" value="1"/>
</dbReference>
<dbReference type="CTD" id="84639"/>
<dbReference type="GO" id="GO:0005149">
    <property type="term" value="F:interleukin-1 receptor binding"/>
    <property type="evidence" value="ECO:0007669"/>
    <property type="project" value="UniProtKB-UniRule"/>
</dbReference>
<dbReference type="GeneID" id="100092682"/>
<dbReference type="SMART" id="SM00125">
    <property type="entry name" value="IL1"/>
    <property type="match status" value="1"/>
</dbReference>
<dbReference type="GO" id="GO:0019221">
    <property type="term" value="P:cytokine-mediated signaling pathway"/>
    <property type="evidence" value="ECO:0000318"/>
    <property type="project" value="GO_Central"/>
</dbReference>
<dbReference type="OrthoDB" id="9435517at2759"/>
<dbReference type="GO" id="GO:0006955">
    <property type="term" value="P:immune response"/>
    <property type="evidence" value="ECO:0000318"/>
    <property type="project" value="GO_Central"/>
</dbReference>
<dbReference type="FunFam" id="2.80.10.50:FF:000013">
    <property type="entry name" value="Interleukin-1"/>
    <property type="match status" value="1"/>
</dbReference>
<dbReference type="eggNOG" id="ENOG502SN3A">
    <property type="taxonomic scope" value="Eukaryota"/>
</dbReference>
<dbReference type="PANTHER" id="PTHR10078:SF29">
    <property type="entry name" value="INTERLEUKIN-1 FAMILY MEMBER 10"/>
    <property type="match status" value="1"/>
</dbReference>
<dbReference type="Gene3D" id="2.80.10.50">
    <property type="match status" value="1"/>
</dbReference>
<name>F6U6R5_ORNAN</name>
<proteinExistence type="inferred from homology"/>
<comment type="similarity">
    <text evidence="2 4">Belongs to the IL-1 family.</text>
</comment>
<evidence type="ECO:0000256" key="1">
    <source>
        <dbReference type="ARBA" id="ARBA00004613"/>
    </source>
</evidence>
<dbReference type="InterPro" id="IPR000975">
    <property type="entry name" value="IL-1_fam"/>
</dbReference>
<dbReference type="GO" id="GO:0005125">
    <property type="term" value="F:cytokine activity"/>
    <property type="evidence" value="ECO:0000318"/>
    <property type="project" value="GO_Central"/>
</dbReference>
<dbReference type="RefSeq" id="XP_001521239.2">
    <property type="nucleotide sequence ID" value="XM_001521189.5"/>
</dbReference>
<dbReference type="GO" id="GO:0005615">
    <property type="term" value="C:extracellular space"/>
    <property type="evidence" value="ECO:0000318"/>
    <property type="project" value="GO_Central"/>
</dbReference>
<reference evidence="5 6" key="1">
    <citation type="journal article" date="2008" name="Nature">
        <title>Genome analysis of the platypus reveals unique signatures of evolution.</title>
        <authorList>
            <person name="Warren W.C."/>
            <person name="Hillier L.W."/>
            <person name="Marshall Graves J.A."/>
            <person name="Birney E."/>
            <person name="Ponting C.P."/>
            <person name="Grutzner F."/>
            <person name="Belov K."/>
            <person name="Miller W."/>
            <person name="Clarke L."/>
            <person name="Chinwalla A.T."/>
            <person name="Yang S.P."/>
            <person name="Heger A."/>
            <person name="Locke D.P."/>
            <person name="Miethke P."/>
            <person name="Waters P.D."/>
            <person name="Veyrunes F."/>
            <person name="Fulton L."/>
            <person name="Fulton B."/>
            <person name="Graves T."/>
            <person name="Wallis J."/>
            <person name="Puente X.S."/>
            <person name="Lopez-Otin C."/>
            <person name="Ordonez G.R."/>
            <person name="Eichler E.E."/>
            <person name="Chen L."/>
            <person name="Cheng Z."/>
            <person name="Deakin J.E."/>
            <person name="Alsop A."/>
            <person name="Thompson K."/>
            <person name="Kirby P."/>
            <person name="Papenfuss A.T."/>
            <person name="Wakefield M.J."/>
            <person name="Olender T."/>
            <person name="Lancet D."/>
            <person name="Huttley G.A."/>
            <person name="Smit A.F."/>
            <person name="Pask A."/>
            <person name="Temple-Smith P."/>
            <person name="Batzer M.A."/>
            <person name="Walker J.A."/>
            <person name="Konkel M.K."/>
            <person name="Harris R.S."/>
            <person name="Whittington C.M."/>
            <person name="Wong E.S."/>
            <person name="Gemmell N.J."/>
            <person name="Buschiazzo E."/>
            <person name="Vargas Jentzsch I.M."/>
            <person name="Merkel A."/>
            <person name="Schmitz J."/>
            <person name="Zemann A."/>
            <person name="Churakov G."/>
            <person name="Kriegs J.O."/>
            <person name="Brosius J."/>
            <person name="Murchison E.P."/>
            <person name="Sachidanandam R."/>
            <person name="Smith C."/>
            <person name="Hannon G.J."/>
            <person name="Tsend-Ayush E."/>
            <person name="McMillan D."/>
            <person name="Attenborough R."/>
            <person name="Rens W."/>
            <person name="Ferguson-Smith M."/>
            <person name="Lefevre C.M."/>
            <person name="Sharp J.A."/>
            <person name="Nicholas K.R."/>
            <person name="Ray D.A."/>
            <person name="Kube M."/>
            <person name="Reinhardt R."/>
            <person name="Pringle T.H."/>
            <person name="Taylor J."/>
            <person name="Jones R.C."/>
            <person name="Nixon B."/>
            <person name="Dacheux J.L."/>
            <person name="Niwa H."/>
            <person name="Sekita Y."/>
            <person name="Huang X."/>
            <person name="Stark A."/>
            <person name="Kheradpour P."/>
            <person name="Kellis M."/>
            <person name="Flicek P."/>
            <person name="Chen Y."/>
            <person name="Webber C."/>
            <person name="Hardison R."/>
            <person name="Nelson J."/>
            <person name="Hallsworth-Pepin K."/>
            <person name="Delehaunty K."/>
            <person name="Markovic C."/>
            <person name="Minx P."/>
            <person name="Feng Y."/>
            <person name="Kremitzki C."/>
            <person name="Mitreva M."/>
            <person name="Glasscock J."/>
            <person name="Wylie T."/>
            <person name="Wohldmann P."/>
            <person name="Thiru P."/>
            <person name="Nhan M.N."/>
            <person name="Pohl C.S."/>
            <person name="Smith S.M."/>
            <person name="Hou S."/>
            <person name="Nefedov M."/>
            <person name="de Jong P.J."/>
            <person name="Renfree M.B."/>
            <person name="Mardis E.R."/>
            <person name="Wilson R.K."/>
        </authorList>
    </citation>
    <scope>NUCLEOTIDE SEQUENCE [LARGE SCALE GENOMIC DNA]</scope>
    <source>
        <strain evidence="5 6">Glennie</strain>
    </source>
</reference>
<evidence type="ECO:0000313" key="6">
    <source>
        <dbReference type="Proteomes" id="UP000002279"/>
    </source>
</evidence>
<evidence type="ECO:0000256" key="4">
    <source>
        <dbReference type="RuleBase" id="RU003753"/>
    </source>
</evidence>
<dbReference type="GO" id="GO:0006954">
    <property type="term" value="P:inflammatory response"/>
    <property type="evidence" value="ECO:0000318"/>
    <property type="project" value="GO_Central"/>
</dbReference>
<dbReference type="PANTHER" id="PTHR10078">
    <property type="entry name" value="INTERLEUKIN-1 FAMILY MEMBER"/>
    <property type="match status" value="1"/>
</dbReference>